<proteinExistence type="predicted"/>
<reference evidence="2" key="1">
    <citation type="journal article" date="2015" name="Nat. Genet.">
        <title>The genome and transcriptome of the zoonotic hookworm Ancylostoma ceylanicum identify infection-specific gene families.</title>
        <authorList>
            <person name="Schwarz E.M."/>
            <person name="Hu Y."/>
            <person name="Antoshechkin I."/>
            <person name="Miller M.M."/>
            <person name="Sternberg P.W."/>
            <person name="Aroian R.V."/>
        </authorList>
    </citation>
    <scope>NUCLEOTIDE SEQUENCE</scope>
    <source>
        <strain evidence="2">HY135</strain>
    </source>
</reference>
<comment type="caution">
    <text evidence="1">The sequence shown here is derived from an EMBL/GenBank/DDBJ whole genome shotgun (WGS) entry which is preliminary data.</text>
</comment>
<gene>
    <name evidence="1" type="primary">Acey_s0026.g1362</name>
    <name evidence="1" type="ORF">Y032_0026g1362</name>
</gene>
<protein>
    <submittedName>
        <fullName evidence="1">Uncharacterized protein</fullName>
    </submittedName>
</protein>
<name>A0A016UUA5_9BILA</name>
<dbReference type="AlphaFoldDB" id="A0A016UUA5"/>
<keyword evidence="2" id="KW-1185">Reference proteome</keyword>
<evidence type="ECO:0000313" key="2">
    <source>
        <dbReference type="Proteomes" id="UP000024635"/>
    </source>
</evidence>
<organism evidence="1 2">
    <name type="scientific">Ancylostoma ceylanicum</name>
    <dbReference type="NCBI Taxonomy" id="53326"/>
    <lineage>
        <taxon>Eukaryota</taxon>
        <taxon>Metazoa</taxon>
        <taxon>Ecdysozoa</taxon>
        <taxon>Nematoda</taxon>
        <taxon>Chromadorea</taxon>
        <taxon>Rhabditida</taxon>
        <taxon>Rhabditina</taxon>
        <taxon>Rhabditomorpha</taxon>
        <taxon>Strongyloidea</taxon>
        <taxon>Ancylostomatidae</taxon>
        <taxon>Ancylostomatinae</taxon>
        <taxon>Ancylostoma</taxon>
    </lineage>
</organism>
<dbReference type="Proteomes" id="UP000024635">
    <property type="component" value="Unassembled WGS sequence"/>
</dbReference>
<dbReference type="EMBL" id="JARK01001362">
    <property type="protein sequence ID" value="EYC18780.1"/>
    <property type="molecule type" value="Genomic_DNA"/>
</dbReference>
<accession>A0A016UUA5</accession>
<sequence length="88" mass="10198">MRTKSNKQMISVRCMLKSVVTLIVKSGKPLKNHEDAHSRFYPRIRSGGATLHLEDLLHSKIMEAREIKRYQPENNNKEELVEVLKLIA</sequence>
<evidence type="ECO:0000313" key="1">
    <source>
        <dbReference type="EMBL" id="EYC18780.1"/>
    </source>
</evidence>